<name>A0A0M3IQU0_ASCLU</name>
<evidence type="ECO:0000313" key="2">
    <source>
        <dbReference type="WBParaSite" id="ALUE_0002111801-mRNA-1"/>
    </source>
</evidence>
<proteinExistence type="predicted"/>
<dbReference type="WBParaSite" id="ALUE_0002111801-mRNA-1">
    <property type="protein sequence ID" value="ALUE_0002111801-mRNA-1"/>
    <property type="gene ID" value="ALUE_0002111801"/>
</dbReference>
<reference evidence="2" key="1">
    <citation type="submission" date="2017-02" db="UniProtKB">
        <authorList>
            <consortium name="WormBaseParasite"/>
        </authorList>
    </citation>
    <scope>IDENTIFICATION</scope>
</reference>
<accession>A0A0M3IQU0</accession>
<protein>
    <submittedName>
        <fullName evidence="2">PUM-HD domain-containing protein</fullName>
    </submittedName>
</protein>
<dbReference type="AlphaFoldDB" id="A0A0M3IQU0"/>
<organism evidence="1 2">
    <name type="scientific">Ascaris lumbricoides</name>
    <name type="common">Giant roundworm</name>
    <dbReference type="NCBI Taxonomy" id="6252"/>
    <lineage>
        <taxon>Eukaryota</taxon>
        <taxon>Metazoa</taxon>
        <taxon>Ecdysozoa</taxon>
        <taxon>Nematoda</taxon>
        <taxon>Chromadorea</taxon>
        <taxon>Rhabditida</taxon>
        <taxon>Spirurina</taxon>
        <taxon>Ascaridomorpha</taxon>
        <taxon>Ascaridoidea</taxon>
        <taxon>Ascarididae</taxon>
        <taxon>Ascaris</taxon>
    </lineage>
</organism>
<evidence type="ECO:0000313" key="1">
    <source>
        <dbReference type="Proteomes" id="UP000036681"/>
    </source>
</evidence>
<keyword evidence="1" id="KW-1185">Reference proteome</keyword>
<dbReference type="Proteomes" id="UP000036681">
    <property type="component" value="Unplaced"/>
</dbReference>
<sequence>MAEECVRLVDNRAAGGVFTRLLRLCKGERKKSQLIRDVVPRLRRKFSTLYLFQFILNENKHIIFYFTKNLRCVYLEAYRMLVIFHLGNSGNPGEFFLKFQIGSWFYAF</sequence>